<dbReference type="GO" id="GO:0005525">
    <property type="term" value="F:GTP binding"/>
    <property type="evidence" value="ECO:0007669"/>
    <property type="project" value="InterPro"/>
</dbReference>
<protein>
    <recommendedName>
        <fullName evidence="3">G domain-containing protein</fullName>
    </recommendedName>
</protein>
<proteinExistence type="predicted"/>
<feature type="region of interest" description="Disordered" evidence="1">
    <location>
        <begin position="525"/>
        <end position="565"/>
    </location>
</feature>
<feature type="compositionally biased region" description="Basic and acidic residues" evidence="1">
    <location>
        <begin position="23"/>
        <end position="40"/>
    </location>
</feature>
<evidence type="ECO:0000313" key="5">
    <source>
        <dbReference type="Proteomes" id="UP000054485"/>
    </source>
</evidence>
<accession>A0A0D0B8H0</accession>
<evidence type="ECO:0000256" key="2">
    <source>
        <dbReference type="SAM" id="Phobius"/>
    </source>
</evidence>
<sequence length="598" mass="66417">MYIYHDLSSPTPMNFESIAVDSHSQDMSRKFANPERREDPPPDPAARSQAFDSQQQQQQQQLQLQQQQQPRQQQPPQQPSPSAQQPPPNLPPKDDPQRSDETGRQLAPAAPIQEDGERSRSKQRQAVAEDRGKQRAPAEPFPEDRTRQRPSPVDDRGKLRAPAELLSDDRTRQRLSPVDDRGKQRTPAEFLPEDRDRTRQRPPTTEDRSRQRAPAEFQQSPQYNERSPLFTPPQSYAVPGPSRGYDAYSHRQPSPAGSDDILVTDNRTQPQSKPGFWARLTAAAKDRGEPEPANARTRGRLPPQPSRPNVVLFGERGAGKSSLINMLVGQDVSSPSNPSLAAFASRGYAVDVGGREVVVWDSVGLQKGEHHDSLSEGATRNLQGLIQNIHGGLNLLLFCVNATRVSEALGLNYDAFYGIIGGKKVPIVLVVTGLENKDPMEGWWKEHEAEFERHGLTFDGHACITTTRGKPLRDGPGHWHDEQYEQSKLAVKELIKAKLGAPIIVREEGKLAELRELLQQQNGIAKGQNTDKGKNGWSLGETGGTREVHSGYGSTHDEQRDDDRTDRIEREGRTAALALLGGLFAVFVFLHSGVVSCF</sequence>
<feature type="region of interest" description="Disordered" evidence="1">
    <location>
        <begin position="1"/>
        <end position="273"/>
    </location>
</feature>
<feature type="compositionally biased region" description="Basic and acidic residues" evidence="1">
    <location>
        <begin position="192"/>
        <end position="210"/>
    </location>
</feature>
<dbReference type="Proteomes" id="UP000054485">
    <property type="component" value="Unassembled WGS sequence"/>
</dbReference>
<keyword evidence="2" id="KW-1133">Transmembrane helix</keyword>
<name>A0A0D0B8H0_9AGAM</name>
<feature type="compositionally biased region" description="Low complexity" evidence="1">
    <location>
        <begin position="52"/>
        <end position="75"/>
    </location>
</feature>
<dbReference type="AlphaFoldDB" id="A0A0D0B8H0"/>
<gene>
    <name evidence="4" type="ORF">CY34DRAFT_800803</name>
</gene>
<feature type="compositionally biased region" description="Basic and acidic residues" evidence="1">
    <location>
        <begin position="544"/>
        <end position="565"/>
    </location>
</feature>
<dbReference type="Pfam" id="PF01926">
    <property type="entry name" value="MMR_HSR1"/>
    <property type="match status" value="1"/>
</dbReference>
<keyword evidence="2" id="KW-0812">Transmembrane</keyword>
<dbReference type="Gene3D" id="3.40.50.300">
    <property type="entry name" value="P-loop containing nucleotide triphosphate hydrolases"/>
    <property type="match status" value="1"/>
</dbReference>
<feature type="compositionally biased region" description="Pro residues" evidence="1">
    <location>
        <begin position="76"/>
        <end position="91"/>
    </location>
</feature>
<dbReference type="HOGENOM" id="CLU_456479_0_0_1"/>
<feature type="compositionally biased region" description="Basic and acidic residues" evidence="1">
    <location>
        <begin position="167"/>
        <end position="183"/>
    </location>
</feature>
<reference evidence="5" key="2">
    <citation type="submission" date="2015-01" db="EMBL/GenBank/DDBJ databases">
        <title>Evolutionary Origins and Diversification of the Mycorrhizal Mutualists.</title>
        <authorList>
            <consortium name="DOE Joint Genome Institute"/>
            <consortium name="Mycorrhizal Genomics Consortium"/>
            <person name="Kohler A."/>
            <person name="Kuo A."/>
            <person name="Nagy L.G."/>
            <person name="Floudas D."/>
            <person name="Copeland A."/>
            <person name="Barry K.W."/>
            <person name="Cichocki N."/>
            <person name="Veneault-Fourrey C."/>
            <person name="LaButti K."/>
            <person name="Lindquist E.A."/>
            <person name="Lipzen A."/>
            <person name="Lundell T."/>
            <person name="Morin E."/>
            <person name="Murat C."/>
            <person name="Riley R."/>
            <person name="Ohm R."/>
            <person name="Sun H."/>
            <person name="Tunlid A."/>
            <person name="Henrissat B."/>
            <person name="Grigoriev I.V."/>
            <person name="Hibbett D.S."/>
            <person name="Martin F."/>
        </authorList>
    </citation>
    <scope>NUCLEOTIDE SEQUENCE [LARGE SCALE GENOMIC DNA]</scope>
    <source>
        <strain evidence="5">UH-Slu-Lm8-n1</strain>
    </source>
</reference>
<evidence type="ECO:0000256" key="1">
    <source>
        <dbReference type="SAM" id="MobiDB-lite"/>
    </source>
</evidence>
<dbReference type="SUPFAM" id="SSF52540">
    <property type="entry name" value="P-loop containing nucleoside triphosphate hydrolases"/>
    <property type="match status" value="1"/>
</dbReference>
<dbReference type="STRING" id="930992.A0A0D0B8H0"/>
<feature type="compositionally biased region" description="Basic and acidic residues" evidence="1">
    <location>
        <begin position="92"/>
        <end position="103"/>
    </location>
</feature>
<evidence type="ECO:0000259" key="3">
    <source>
        <dbReference type="Pfam" id="PF01926"/>
    </source>
</evidence>
<keyword evidence="2" id="KW-0472">Membrane</keyword>
<keyword evidence="5" id="KW-1185">Reference proteome</keyword>
<organism evidence="4 5">
    <name type="scientific">Suillus luteus UH-Slu-Lm8-n1</name>
    <dbReference type="NCBI Taxonomy" id="930992"/>
    <lineage>
        <taxon>Eukaryota</taxon>
        <taxon>Fungi</taxon>
        <taxon>Dikarya</taxon>
        <taxon>Basidiomycota</taxon>
        <taxon>Agaricomycotina</taxon>
        <taxon>Agaricomycetes</taxon>
        <taxon>Agaricomycetidae</taxon>
        <taxon>Boletales</taxon>
        <taxon>Suillineae</taxon>
        <taxon>Suillaceae</taxon>
        <taxon>Suillus</taxon>
    </lineage>
</organism>
<dbReference type="OrthoDB" id="8954335at2759"/>
<feature type="compositionally biased region" description="Basic and acidic residues" evidence="1">
    <location>
        <begin position="142"/>
        <end position="158"/>
    </location>
</feature>
<feature type="region of interest" description="Disordered" evidence="1">
    <location>
        <begin position="285"/>
        <end position="308"/>
    </location>
</feature>
<dbReference type="InterPro" id="IPR027417">
    <property type="entry name" value="P-loop_NTPase"/>
</dbReference>
<feature type="transmembrane region" description="Helical" evidence="2">
    <location>
        <begin position="574"/>
        <end position="594"/>
    </location>
</feature>
<dbReference type="InParanoid" id="A0A0D0B8H0"/>
<evidence type="ECO:0000313" key="4">
    <source>
        <dbReference type="EMBL" id="KIK46099.1"/>
    </source>
</evidence>
<dbReference type="InterPro" id="IPR006073">
    <property type="entry name" value="GTP-bd"/>
</dbReference>
<reference evidence="4 5" key="1">
    <citation type="submission" date="2014-04" db="EMBL/GenBank/DDBJ databases">
        <authorList>
            <consortium name="DOE Joint Genome Institute"/>
            <person name="Kuo A."/>
            <person name="Ruytinx J."/>
            <person name="Rineau F."/>
            <person name="Colpaert J."/>
            <person name="Kohler A."/>
            <person name="Nagy L.G."/>
            <person name="Floudas D."/>
            <person name="Copeland A."/>
            <person name="Barry K.W."/>
            <person name="Cichocki N."/>
            <person name="Veneault-Fourrey C."/>
            <person name="LaButti K."/>
            <person name="Lindquist E.A."/>
            <person name="Lipzen A."/>
            <person name="Lundell T."/>
            <person name="Morin E."/>
            <person name="Murat C."/>
            <person name="Sun H."/>
            <person name="Tunlid A."/>
            <person name="Henrissat B."/>
            <person name="Grigoriev I.V."/>
            <person name="Hibbett D.S."/>
            <person name="Martin F."/>
            <person name="Nordberg H.P."/>
            <person name="Cantor M.N."/>
            <person name="Hua S.X."/>
        </authorList>
    </citation>
    <scope>NUCLEOTIDE SEQUENCE [LARGE SCALE GENOMIC DNA]</scope>
    <source>
        <strain evidence="4 5">UH-Slu-Lm8-n1</strain>
    </source>
</reference>
<feature type="domain" description="G" evidence="3">
    <location>
        <begin position="309"/>
        <end position="405"/>
    </location>
</feature>
<dbReference type="CDD" id="cd00882">
    <property type="entry name" value="Ras_like_GTPase"/>
    <property type="match status" value="1"/>
</dbReference>
<dbReference type="EMBL" id="KN835163">
    <property type="protein sequence ID" value="KIK46099.1"/>
    <property type="molecule type" value="Genomic_DNA"/>
</dbReference>